<comment type="catalytic activity">
    <reaction evidence="5">
        <text>3'-dephospho-CoA + ATP = ADP + CoA + H(+)</text>
        <dbReference type="Rhea" id="RHEA:18245"/>
        <dbReference type="ChEBI" id="CHEBI:15378"/>
        <dbReference type="ChEBI" id="CHEBI:30616"/>
        <dbReference type="ChEBI" id="CHEBI:57287"/>
        <dbReference type="ChEBI" id="CHEBI:57328"/>
        <dbReference type="ChEBI" id="CHEBI:456216"/>
        <dbReference type="EC" id="2.7.1.24"/>
    </reaction>
</comment>
<evidence type="ECO:0000256" key="2">
    <source>
        <dbReference type="ARBA" id="ARBA00022741"/>
    </source>
</evidence>
<reference evidence="7 8" key="1">
    <citation type="submission" date="2020-09" db="EMBL/GenBank/DDBJ databases">
        <title>Bacillus nautilus sp. nov., Chryseoglobus crepusculi sp. nov, and Psychrobacter noctis sp. nov., isolated from deep-sea sponges from the equatorial Atlantic.</title>
        <authorList>
            <person name="Stennett H.L."/>
            <person name="Williams S.E."/>
        </authorList>
    </citation>
    <scope>NUCLEOTIDE SEQUENCE [LARGE SCALE GENOMIC DNA]</scope>
    <source>
        <strain evidence="7 8">28M-24</strain>
    </source>
</reference>
<comment type="function">
    <text evidence="5">Catalyzes the phosphorylation of the 3'-hydroxyl group of dephosphocoenzyme A to form coenzyme A.</text>
</comment>
<keyword evidence="5" id="KW-0963">Cytoplasm</keyword>
<keyword evidence="2 5" id="KW-0547">Nucleotide-binding</keyword>
<evidence type="ECO:0000256" key="3">
    <source>
        <dbReference type="ARBA" id="ARBA00022840"/>
    </source>
</evidence>
<dbReference type="SUPFAM" id="SSF52540">
    <property type="entry name" value="P-loop containing nucleoside triphosphate hydrolases"/>
    <property type="match status" value="1"/>
</dbReference>
<dbReference type="NCBIfam" id="TIGR00152">
    <property type="entry name" value="dephospho-CoA kinase"/>
    <property type="match status" value="1"/>
</dbReference>
<evidence type="ECO:0000313" key="8">
    <source>
        <dbReference type="Proteomes" id="UP000627521"/>
    </source>
</evidence>
<protein>
    <recommendedName>
        <fullName evidence="5 6">Dephospho-CoA kinase</fullName>
        <ecNumber evidence="5 6">2.7.1.24</ecNumber>
    </recommendedName>
    <alternativeName>
        <fullName evidence="5">Dephosphocoenzyme A kinase</fullName>
    </alternativeName>
</protein>
<feature type="binding site" evidence="5">
    <location>
        <begin position="13"/>
        <end position="18"/>
    </location>
    <ligand>
        <name>ATP</name>
        <dbReference type="ChEBI" id="CHEBI:30616"/>
    </ligand>
</feature>
<dbReference type="InterPro" id="IPR027417">
    <property type="entry name" value="P-loop_NTPase"/>
</dbReference>
<dbReference type="HAMAP" id="MF_00376">
    <property type="entry name" value="Dephospho_CoA_kinase"/>
    <property type="match status" value="1"/>
</dbReference>
<evidence type="ECO:0000256" key="4">
    <source>
        <dbReference type="ARBA" id="ARBA00022993"/>
    </source>
</evidence>
<keyword evidence="3 5" id="KW-0067">ATP-binding</keyword>
<comment type="pathway">
    <text evidence="5">Cofactor biosynthesis; coenzyme A biosynthesis; CoA from (R)-pantothenate: step 5/5.</text>
</comment>
<dbReference type="Proteomes" id="UP000627521">
    <property type="component" value="Unassembled WGS sequence"/>
</dbReference>
<keyword evidence="5 7" id="KW-0418">Kinase</keyword>
<keyword evidence="8" id="KW-1185">Reference proteome</keyword>
<dbReference type="EC" id="2.7.1.24" evidence="5 6"/>
<dbReference type="Gene3D" id="3.40.50.300">
    <property type="entry name" value="P-loop containing nucleotide triphosphate hydrolases"/>
    <property type="match status" value="1"/>
</dbReference>
<sequence>MTPTIVGLTGGIGSGKTTVANYFKALNVPVYIADVQAKALMNRSKVIKRKLIKLFGDEAYVHNTLNKPFIASQIFSNQDLLKKMNAIVHPKVAKHFSNWVKKQNVPYVISEVAIIFENGSQGKYDYIIIVVAPEQTRLNRVIKRDNSSEAKVRAIMNNQWTDQQKTEHSDFVINNTDLKDTKLQVENIHSKLLKSITKA</sequence>
<accession>A0ABR8LW54</accession>
<evidence type="ECO:0000313" key="7">
    <source>
        <dbReference type="EMBL" id="MBD3862242.1"/>
    </source>
</evidence>
<evidence type="ECO:0000256" key="6">
    <source>
        <dbReference type="NCBIfam" id="TIGR00152"/>
    </source>
</evidence>
<comment type="similarity">
    <text evidence="1 5">Belongs to the CoaE family.</text>
</comment>
<dbReference type="EMBL" id="JACXXH010000001">
    <property type="protein sequence ID" value="MBD3862242.1"/>
    <property type="molecule type" value="Genomic_DNA"/>
</dbReference>
<keyword evidence="5 7" id="KW-0808">Transferase</keyword>
<organism evidence="7 8">
    <name type="scientific">Olleya marilimosa</name>
    <dbReference type="NCBI Taxonomy" id="272164"/>
    <lineage>
        <taxon>Bacteria</taxon>
        <taxon>Pseudomonadati</taxon>
        <taxon>Bacteroidota</taxon>
        <taxon>Flavobacteriia</taxon>
        <taxon>Flavobacteriales</taxon>
        <taxon>Flavobacteriaceae</taxon>
    </lineage>
</organism>
<gene>
    <name evidence="5" type="primary">coaE</name>
    <name evidence="7" type="ORF">IEG06_02180</name>
</gene>
<proteinExistence type="inferred from homology"/>
<dbReference type="PANTHER" id="PTHR10695:SF46">
    <property type="entry name" value="BIFUNCTIONAL COENZYME A SYNTHASE-RELATED"/>
    <property type="match status" value="1"/>
</dbReference>
<dbReference type="GO" id="GO:0004140">
    <property type="term" value="F:dephospho-CoA kinase activity"/>
    <property type="evidence" value="ECO:0007669"/>
    <property type="project" value="UniProtKB-EC"/>
</dbReference>
<dbReference type="InterPro" id="IPR001977">
    <property type="entry name" value="Depp_CoAkinase"/>
</dbReference>
<comment type="subcellular location">
    <subcellularLocation>
        <location evidence="5">Cytoplasm</location>
    </subcellularLocation>
</comment>
<name>A0ABR8LW54_9FLAO</name>
<dbReference type="CDD" id="cd02022">
    <property type="entry name" value="DPCK"/>
    <property type="match status" value="1"/>
</dbReference>
<evidence type="ECO:0000256" key="5">
    <source>
        <dbReference type="HAMAP-Rule" id="MF_00376"/>
    </source>
</evidence>
<dbReference type="PROSITE" id="PS51219">
    <property type="entry name" value="DPCK"/>
    <property type="match status" value="1"/>
</dbReference>
<comment type="caution">
    <text evidence="7">The sequence shown here is derived from an EMBL/GenBank/DDBJ whole genome shotgun (WGS) entry which is preliminary data.</text>
</comment>
<dbReference type="PANTHER" id="PTHR10695">
    <property type="entry name" value="DEPHOSPHO-COA KINASE-RELATED"/>
    <property type="match status" value="1"/>
</dbReference>
<dbReference type="Pfam" id="PF01121">
    <property type="entry name" value="CoaE"/>
    <property type="match status" value="1"/>
</dbReference>
<dbReference type="RefSeq" id="WP_191100864.1">
    <property type="nucleotide sequence ID" value="NZ_JACXXH010000001.1"/>
</dbReference>
<evidence type="ECO:0000256" key="1">
    <source>
        <dbReference type="ARBA" id="ARBA00009018"/>
    </source>
</evidence>
<keyword evidence="4 5" id="KW-0173">Coenzyme A biosynthesis</keyword>